<dbReference type="AlphaFoldDB" id="A0A9W8YQ93"/>
<dbReference type="SUPFAM" id="SSF54529">
    <property type="entry name" value="Mitochondrial glycoprotein MAM33-like"/>
    <property type="match status" value="1"/>
</dbReference>
<organism evidence="2 3">
    <name type="scientific">Gnomoniopsis smithogilvyi</name>
    <dbReference type="NCBI Taxonomy" id="1191159"/>
    <lineage>
        <taxon>Eukaryota</taxon>
        <taxon>Fungi</taxon>
        <taxon>Dikarya</taxon>
        <taxon>Ascomycota</taxon>
        <taxon>Pezizomycotina</taxon>
        <taxon>Sordariomycetes</taxon>
        <taxon>Sordariomycetidae</taxon>
        <taxon>Diaporthales</taxon>
        <taxon>Gnomoniaceae</taxon>
        <taxon>Gnomoniopsis</taxon>
    </lineage>
</organism>
<dbReference type="GO" id="GO:0042256">
    <property type="term" value="P:cytosolic ribosome assembly"/>
    <property type="evidence" value="ECO:0007669"/>
    <property type="project" value="TreeGrafter"/>
</dbReference>
<dbReference type="InterPro" id="IPR036561">
    <property type="entry name" value="MAM33_sf"/>
</dbReference>
<protein>
    <submittedName>
        <fullName evidence="2">Mitochondrial acidic protein mam33</fullName>
    </submittedName>
</protein>
<reference evidence="2" key="1">
    <citation type="submission" date="2022-10" db="EMBL/GenBank/DDBJ databases">
        <title>Tapping the CABI collections for fungal endophytes: first genome assemblies for Collariella, Neodidymelliopsis, Ascochyta clinopodiicola, Didymella pomorum, Didymosphaeria variabile, Neocosmospora piperis and Neocucurbitaria cava.</title>
        <authorList>
            <person name="Hill R."/>
        </authorList>
    </citation>
    <scope>NUCLEOTIDE SEQUENCE</scope>
    <source>
        <strain evidence="2">IMI 355082</strain>
    </source>
</reference>
<evidence type="ECO:0000256" key="1">
    <source>
        <dbReference type="SAM" id="MobiDB-lite"/>
    </source>
</evidence>
<evidence type="ECO:0000313" key="3">
    <source>
        <dbReference type="Proteomes" id="UP001140453"/>
    </source>
</evidence>
<dbReference type="GO" id="GO:0005759">
    <property type="term" value="C:mitochondrial matrix"/>
    <property type="evidence" value="ECO:0007669"/>
    <property type="project" value="InterPro"/>
</dbReference>
<dbReference type="PANTHER" id="PTHR10826:SF1">
    <property type="entry name" value="COMPLEMENT COMPONENT 1 Q SUBCOMPONENT-BINDING PROTEIN, MITOCHONDRIAL"/>
    <property type="match status" value="1"/>
</dbReference>
<gene>
    <name evidence="2" type="primary">MAM33</name>
    <name evidence="2" type="ORF">N0V93_008558</name>
</gene>
<feature type="compositionally biased region" description="Basic and acidic residues" evidence="1">
    <location>
        <begin position="150"/>
        <end position="159"/>
    </location>
</feature>
<dbReference type="Proteomes" id="UP001140453">
    <property type="component" value="Unassembled WGS sequence"/>
</dbReference>
<sequence>MFATRALARSAPRAVNRIARPSTFASTLLRAQRVPVRSQISAFSTSLLRNSAASNVDSELSAKLSAEMEFEAGVKEGESLPVSVKDFLENGPFDIKDTPGMQDVVLTRNFGNEKITVTFSIADIADMENSMMEDDQAMTDEDGELIGEMSGREESHEGAEEGEDGADGTEPGVTCRLNIVVEKPGQGALNVEAMVQDAAIIVENMYYYHDPAIAHSATPEAVHKERDVYPGPPFGTLDEDLQLLMEQYLDERGINTALAVFVPDYMDVKEHREYLTWLNNVKKFIDA</sequence>
<dbReference type="Gene3D" id="3.10.280.10">
    <property type="entry name" value="Mitochondrial glycoprotein"/>
    <property type="match status" value="1"/>
</dbReference>
<proteinExistence type="predicted"/>
<dbReference type="Pfam" id="PF02330">
    <property type="entry name" value="MAM33"/>
    <property type="match status" value="1"/>
</dbReference>
<dbReference type="EMBL" id="JAPEVB010000005">
    <property type="protein sequence ID" value="KAJ4387955.1"/>
    <property type="molecule type" value="Genomic_DNA"/>
</dbReference>
<comment type="caution">
    <text evidence="2">The sequence shown here is derived from an EMBL/GenBank/DDBJ whole genome shotgun (WGS) entry which is preliminary data.</text>
</comment>
<keyword evidence="3" id="KW-1185">Reference proteome</keyword>
<dbReference type="InterPro" id="IPR003428">
    <property type="entry name" value="MAM33"/>
</dbReference>
<dbReference type="PANTHER" id="PTHR10826">
    <property type="entry name" value="COMPLEMENT COMPONENT 1"/>
    <property type="match status" value="1"/>
</dbReference>
<feature type="region of interest" description="Disordered" evidence="1">
    <location>
        <begin position="150"/>
        <end position="171"/>
    </location>
</feature>
<dbReference type="OrthoDB" id="278212at2759"/>
<name>A0A9W8YQ93_9PEZI</name>
<accession>A0A9W8YQ93</accession>
<evidence type="ECO:0000313" key="2">
    <source>
        <dbReference type="EMBL" id="KAJ4387955.1"/>
    </source>
</evidence>